<protein>
    <submittedName>
        <fullName evidence="1">DUF2974 domain-containing protein</fullName>
    </submittedName>
</protein>
<dbReference type="Proteomes" id="UP001194273">
    <property type="component" value="Unassembled WGS sequence"/>
</dbReference>
<dbReference type="InterPro" id="IPR024499">
    <property type="entry name" value="Mbeg1-like"/>
</dbReference>
<accession>A0ABR9QRR5</accession>
<dbReference type="Pfam" id="PF11187">
    <property type="entry name" value="Mbeg1-like"/>
    <property type="match status" value="1"/>
</dbReference>
<dbReference type="InterPro" id="IPR029058">
    <property type="entry name" value="AB_hydrolase_fold"/>
</dbReference>
<dbReference type="SUPFAM" id="SSF53474">
    <property type="entry name" value="alpha/beta-Hydrolases"/>
    <property type="match status" value="1"/>
</dbReference>
<gene>
    <name evidence="1" type="ORF">INF26_02750</name>
</gene>
<comment type="caution">
    <text evidence="1">The sequence shown here is derived from an EMBL/GenBank/DDBJ whole genome shotgun (WGS) entry which is preliminary data.</text>
</comment>
<reference evidence="1 2" key="1">
    <citation type="submission" date="2020-10" db="EMBL/GenBank/DDBJ databases">
        <title>ChiBAC.</title>
        <authorList>
            <person name="Zenner C."/>
            <person name="Hitch T.C.A."/>
            <person name="Clavel T."/>
        </authorList>
    </citation>
    <scope>NUCLEOTIDE SEQUENCE [LARGE SCALE GENOMIC DNA]</scope>
    <source>
        <strain evidence="1 2">DSM 107455</strain>
    </source>
</reference>
<proteinExistence type="predicted"/>
<dbReference type="RefSeq" id="WP_193529188.1">
    <property type="nucleotide sequence ID" value="NZ_JADCJZ010000001.1"/>
</dbReference>
<sequence length="410" mass="45078">MGANASQDEKNLFGYLAREFDSLGDRPLGEVDSLVLSCLSYFRLPEQAAAARTPEGMPLVDLYRADWFEAMTRDLWDPEGLVRLLGAVAASPRLRDLRVSDYVDDFDESAEKQFSACTLRLPRGAAYVSFRGTDNSVVGWKEDFNMAFETGVPSQLAAVSYLERVASTIEGGIYLGGHSKGGNLAAYALARCPADVAGRVVRAFSHDGPGFTEEALSDVAWLRRAHLLSKTVPRSSVIGMLFERQEDYAVVDSSTSGLLQHNPFSWVVEGTDFVYAEGIGRGARFVDRTLNEWIASMPNEERAALVDTLFSVIGAGGKDTFGQLSENWQTTVPAMLRELGKLEPGERAKITRALALLVRTVMPDFELPQLPEFEMPQFELPDFAALEQGRMVPLEERMARLSSPEGGFPA</sequence>
<evidence type="ECO:0000313" key="1">
    <source>
        <dbReference type="EMBL" id="MBE5023774.1"/>
    </source>
</evidence>
<evidence type="ECO:0000313" key="2">
    <source>
        <dbReference type="Proteomes" id="UP001194273"/>
    </source>
</evidence>
<keyword evidence="2" id="KW-1185">Reference proteome</keyword>
<name>A0ABR9QRR5_9ACTN</name>
<organism evidence="1 2">
    <name type="scientific">Thermophilibacter gallinarum</name>
    <dbReference type="NCBI Taxonomy" id="2779357"/>
    <lineage>
        <taxon>Bacteria</taxon>
        <taxon>Bacillati</taxon>
        <taxon>Actinomycetota</taxon>
        <taxon>Coriobacteriia</taxon>
        <taxon>Coriobacteriales</taxon>
        <taxon>Atopobiaceae</taxon>
        <taxon>Thermophilibacter</taxon>
    </lineage>
</organism>
<dbReference type="EMBL" id="JADCJZ010000001">
    <property type="protein sequence ID" value="MBE5023774.1"/>
    <property type="molecule type" value="Genomic_DNA"/>
</dbReference>
<dbReference type="Gene3D" id="3.40.50.1820">
    <property type="entry name" value="alpha/beta hydrolase"/>
    <property type="match status" value="1"/>
</dbReference>